<feature type="compositionally biased region" description="Acidic residues" evidence="3">
    <location>
        <begin position="1775"/>
        <end position="1789"/>
    </location>
</feature>
<feature type="compositionally biased region" description="Low complexity" evidence="3">
    <location>
        <begin position="1282"/>
        <end position="1307"/>
    </location>
</feature>
<dbReference type="OrthoDB" id="9909793at2759"/>
<feature type="compositionally biased region" description="Low complexity" evidence="3">
    <location>
        <begin position="1338"/>
        <end position="1354"/>
    </location>
</feature>
<feature type="compositionally biased region" description="Basic and acidic residues" evidence="3">
    <location>
        <begin position="891"/>
        <end position="901"/>
    </location>
</feature>
<evidence type="ECO:0000313" key="5">
    <source>
        <dbReference type="EMBL" id="OCA15716.1"/>
    </source>
</evidence>
<feature type="compositionally biased region" description="Low complexity" evidence="3">
    <location>
        <begin position="902"/>
        <end position="914"/>
    </location>
</feature>
<feature type="coiled-coil region" evidence="2">
    <location>
        <begin position="820"/>
        <end position="854"/>
    </location>
</feature>
<feature type="compositionally biased region" description="Low complexity" evidence="3">
    <location>
        <begin position="1790"/>
        <end position="1802"/>
    </location>
</feature>
<feature type="compositionally biased region" description="Low complexity" evidence="3">
    <location>
        <begin position="543"/>
        <end position="553"/>
    </location>
</feature>
<feature type="compositionally biased region" description="Basic and acidic residues" evidence="3">
    <location>
        <begin position="378"/>
        <end position="389"/>
    </location>
</feature>
<feature type="domain" description="C2H2-type" evidence="4">
    <location>
        <begin position="1095"/>
        <end position="1131"/>
    </location>
</feature>
<dbReference type="STRING" id="8364.ENSXETP00000001116"/>
<dbReference type="RefSeq" id="XP_004914880.2">
    <property type="nucleotide sequence ID" value="XM_004914823.4"/>
</dbReference>
<feature type="region of interest" description="Disordered" evidence="3">
    <location>
        <begin position="1152"/>
        <end position="1636"/>
    </location>
</feature>
<keyword evidence="1" id="KW-0479">Metal-binding</keyword>
<feature type="region of interest" description="Disordered" evidence="3">
    <location>
        <begin position="1670"/>
        <end position="1706"/>
    </location>
</feature>
<feature type="compositionally biased region" description="Low complexity" evidence="3">
    <location>
        <begin position="1233"/>
        <end position="1244"/>
    </location>
</feature>
<feature type="compositionally biased region" description="Basic and acidic residues" evidence="3">
    <location>
        <begin position="864"/>
        <end position="882"/>
    </location>
</feature>
<feature type="compositionally biased region" description="Low complexity" evidence="3">
    <location>
        <begin position="738"/>
        <end position="752"/>
    </location>
</feature>
<feature type="compositionally biased region" description="Basic and acidic residues" evidence="3">
    <location>
        <begin position="121"/>
        <end position="152"/>
    </location>
</feature>
<name>A0A1B8XYJ1_XENTR</name>
<dbReference type="PROSITE" id="PS50157">
    <property type="entry name" value="ZINC_FINGER_C2H2_2"/>
    <property type="match status" value="1"/>
</dbReference>
<feature type="compositionally biased region" description="Basic and acidic residues" evidence="3">
    <location>
        <begin position="754"/>
        <end position="764"/>
    </location>
</feature>
<feature type="compositionally biased region" description="Basic and acidic residues" evidence="3">
    <location>
        <begin position="1175"/>
        <end position="1213"/>
    </location>
</feature>
<dbReference type="InterPro" id="IPR003604">
    <property type="entry name" value="Matrin/U1-like-C_Znf_C2H2"/>
</dbReference>
<dbReference type="RefSeq" id="XP_004914881.2">
    <property type="nucleotide sequence ID" value="XM_004914824.4"/>
</dbReference>
<dbReference type="SMART" id="SM00451">
    <property type="entry name" value="ZnF_U1"/>
    <property type="match status" value="2"/>
</dbReference>
<proteinExistence type="predicted"/>
<feature type="compositionally biased region" description="Basic residues" evidence="3">
    <location>
        <begin position="59"/>
        <end position="114"/>
    </location>
</feature>
<feature type="compositionally biased region" description="Low complexity" evidence="3">
    <location>
        <begin position="1599"/>
        <end position="1611"/>
    </location>
</feature>
<accession>A0A1B8XYJ1</accession>
<feature type="compositionally biased region" description="Basic and acidic residues" evidence="3">
    <location>
        <begin position="1378"/>
        <end position="1408"/>
    </location>
</feature>
<dbReference type="PANTHER" id="PTHR15577:SF2">
    <property type="entry name" value="ZINC FINGER PROTEIN 318"/>
    <property type="match status" value="1"/>
</dbReference>
<keyword evidence="2" id="KW-0175">Coiled coil</keyword>
<reference evidence="5" key="3">
    <citation type="submission" date="2016-05" db="EMBL/GenBank/DDBJ databases">
        <title>WGS assembly of Xenopus tropicalis.</title>
        <authorList>
            <person name="Sessions A."/>
            <person name="Jenkins J."/>
            <person name="Mitros T."/>
            <person name="Lyons J.T."/>
            <person name="Dichmann D.S."/>
            <person name="Robert J."/>
            <person name="Harland R.M."/>
            <person name="Rokhsar D.S."/>
        </authorList>
    </citation>
    <scope>NUCLEOTIDE SEQUENCE</scope>
    <source>
        <strain evidence="5">Nigerian</strain>
    </source>
</reference>
<feature type="region of interest" description="Disordered" evidence="3">
    <location>
        <begin position="484"/>
        <end position="624"/>
    </location>
</feature>
<dbReference type="PANTHER" id="PTHR15577">
    <property type="entry name" value="ZINC FINGER CONTAINING PROTEIN"/>
    <property type="match status" value="1"/>
</dbReference>
<feature type="region of interest" description="Disordered" evidence="3">
    <location>
        <begin position="859"/>
        <end position="1005"/>
    </location>
</feature>
<feature type="region of interest" description="Disordered" evidence="3">
    <location>
        <begin position="1768"/>
        <end position="1802"/>
    </location>
</feature>
<feature type="compositionally biased region" description="Low complexity" evidence="3">
    <location>
        <begin position="1525"/>
        <end position="1548"/>
    </location>
</feature>
<feature type="region of interest" description="Disordered" evidence="3">
    <location>
        <begin position="1051"/>
        <end position="1076"/>
    </location>
</feature>
<dbReference type="GO" id="GO:0008270">
    <property type="term" value="F:zinc ion binding"/>
    <property type="evidence" value="ECO:0007669"/>
    <property type="project" value="UniProtKB-KW"/>
</dbReference>
<dbReference type="SUPFAM" id="SSF57667">
    <property type="entry name" value="beta-beta-alpha zinc fingers"/>
    <property type="match status" value="1"/>
</dbReference>
<evidence type="ECO:0000259" key="4">
    <source>
        <dbReference type="PROSITE" id="PS50157"/>
    </source>
</evidence>
<organism evidence="5">
    <name type="scientific">Xenopus tropicalis</name>
    <name type="common">Western clawed frog</name>
    <name type="synonym">Silurana tropicalis</name>
    <dbReference type="NCBI Taxonomy" id="8364"/>
    <lineage>
        <taxon>Eukaryota</taxon>
        <taxon>Metazoa</taxon>
        <taxon>Chordata</taxon>
        <taxon>Craniata</taxon>
        <taxon>Vertebrata</taxon>
        <taxon>Euteleostomi</taxon>
        <taxon>Amphibia</taxon>
        <taxon>Batrachia</taxon>
        <taxon>Anura</taxon>
        <taxon>Pipoidea</taxon>
        <taxon>Pipidae</taxon>
        <taxon>Xenopodinae</taxon>
        <taxon>Xenopus</taxon>
        <taxon>Silurana</taxon>
    </lineage>
</organism>
<dbReference type="InterPro" id="IPR036236">
    <property type="entry name" value="Znf_C2H2_sf"/>
</dbReference>
<feature type="compositionally biased region" description="Polar residues" evidence="3">
    <location>
        <begin position="1571"/>
        <end position="1598"/>
    </location>
</feature>
<keyword evidence="1" id="KW-0862">Zinc</keyword>
<sequence>MSSRKRKSEKRSLEKSRAVTMYRTPMRPRLSPDLSPEIDTPRRESSPDRSSRSWSRGRSPGRRRSRSRGRSRSRPRRSRSRSRSRSRGRSHRSGRSRSRPRRSRSRSPYSRRRSPSPYSRRGHESQSHSYKYERESSDLRRYSPSYRSDKGADIPSSRADPLQLPPEHPSLTSLRATEGRRSSAERSPDIRGLGSGNVPDNKMGIYQGTTDSQLRPGYAQTIPGLQEELSELRRPLEEPLPMPKSILKKRADPEQATGDPKQAAGYLNNKDIPMLGSFSSSEPSGDSAGRPVVPQGAIGKPIQSDSLSTNRMNIPTVAPTGSNSGPSLSENKASGLGNKNGSQLSHGHKMEDFLFSSDAMKLFSDAANSYKTAERKDSFLPYEPPKDQAKTLFPVPDKVKEPMAGPKNQRNLSEVDDEELFLYGDEEVKKPNEVSSKTAPAKTPPTPPANNSNTQEFEKIHDLLKTIGLDIGVAEIGKLAVRTQERLHGKKPAPPSAQPVSKQPPQGASKQLPQAASKQSPVATSNQPPQTASQQPLQPVPSQPSKQPPVSHQLAQKPSLPAPPQKPELQRSAFADSGSKTAVSVPGAKVNEREPQSPRKTNQVPMPIPVVKEKAPPVPAPKVEIPVPATTANLQPEPAPPPISPSPITMYSPYPPPAQMVPGYGMPPSVPPPNYNPYSPYVAYPTSSWSMYGQIHAPAHIPPPSHMVVPPVIPNLTRGNLRIIETKGDIKVPGKSEASPSSSAPATLTPTLVKPDKDRRNKEAEKMKVLDELEAIKKEQSKRKESLNTLVAKVEQLRLQQGVLLRKKQREKYGHKDPLLEELNSVLDSAQKQIKALDLEIAEANKKQQQLSKVAEILGIKPPDLAEKHSSEKTFTKKEKSRSPPSPARSKGSDSDPKSTSDSKGSSSKTSSDPPTKDWEKHSSDVGVKYKDVKHSSESRSRGSSSSSSSSGKADRHSKHRSSSPRSSSDRHGSESKKSSSQRSRGEKSKSKSPRPSQSSASTAYQIDEKHSFDLSELFEYYDGGSHWCEKCSSVHITLVDFLLHLHGTKHAEASGKKEKRPWAKDSAPKRKQRGKQTISLPFRGTEFLLPTNAYYCELCDELFADQGAVEGHIKSFGHNNKYKKHTEDNPTYERVRQEMKKTSLASLAAIQETERKQQIEPKRKVEEIGNDINQENKSKKSKKDEEESHKRKPNEPVKSEPKQSAKPEKEIPAKTPTFGKFTWKAPECKSQTSTASASASTASKVESPVIIQEKPKEEESNGPPAKQKAIEIKLLGKPATSQGSGWPSSSSKLVTSTSPTSITPGSLRPNLPIPMAVLRKTSSTAPVSKPAPLNTFLSIKSSSSSSKPLPVLKSKPEGVLPQEVISKAFGGQQVILKETDNKQEENPNKSEPETKKASEIIPDKNAENVKTPTSSNEKETPNLYDVFSNKPEPNPSKKLVPYSPDRIDLKSIGPSNEQKKVECPPESSKTPLVPEKATGTSIGKTVPLSSSTSKDQNDPKMKDISLGSSGKPLVQVPSSVAAPSTTGSNSNTGKTEYKSVSGSSSAAKKADTPSAASKEKDVTVPKPSESKQSTPVPKSSTNPSKPSDTKPSSATVTSKSPSASKAQPKSIAFPISTAPKMLPAKPGSSYSSTTQLNQKFKRAPLSLPTSLFGHVSDFARNEIKITSTVAQHSSAMKERDSVKPPEPPTQVKKQPIAAAKPEVSKKLQDELDSYYKLISTEDDPEDLTTSEDQDMVAMEEATVTPTPVKVEAPAKRVVSDIPKLTVPTVTPAAEDVDDSDMGCEDAPEAPDSSSYPSSSIPNPVYGHGFSSFSYGARKPLMTATKYSPKPFYATGQLDKVPSNKVDLPVVDCTTEEDLLTTCDESD</sequence>
<feature type="compositionally biased region" description="Polar residues" evidence="3">
    <location>
        <begin position="303"/>
        <end position="345"/>
    </location>
</feature>
<reference evidence="5" key="1">
    <citation type="submission" date="2009-11" db="EMBL/GenBank/DDBJ databases">
        <authorList>
            <consortium name="US DOE Joint Genome Institute (JGI-PGF)"/>
            <person name="Ottilar R."/>
            <person name="Schmutz J."/>
            <person name="Salamov A."/>
            <person name="Cheng J.F."/>
            <person name="Lucas S."/>
            <person name="Pitluck S."/>
            <person name="Gundlach H."/>
            <person name="Guo Y."/>
            <person name="Haberer G."/>
            <person name="Nasrallah J."/>
            <person name="Mayer K.F.X."/>
            <person name="van de Peer Y."/>
            <person name="Weigel D."/>
            <person name="Grigoriev I.V."/>
        </authorList>
    </citation>
    <scope>NUCLEOTIDE SEQUENCE</scope>
    <source>
        <strain evidence="5">Nigerian</strain>
    </source>
</reference>
<feature type="region of interest" description="Disordered" evidence="3">
    <location>
        <begin position="1"/>
        <end position="346"/>
    </location>
</feature>
<feature type="compositionally biased region" description="Polar residues" evidence="3">
    <location>
        <begin position="498"/>
        <end position="532"/>
    </location>
</feature>
<feature type="compositionally biased region" description="Polar residues" evidence="3">
    <location>
        <begin position="1479"/>
        <end position="1495"/>
    </location>
</feature>
<feature type="compositionally biased region" description="Basic and acidic residues" evidence="3">
    <location>
        <begin position="177"/>
        <end position="189"/>
    </location>
</feature>
<dbReference type="InterPro" id="IPR013087">
    <property type="entry name" value="Znf_C2H2_type"/>
</dbReference>
<dbReference type="InterPro" id="IPR055309">
    <property type="entry name" value="Znf318-like"/>
</dbReference>
<feature type="compositionally biased region" description="Basic and acidic residues" evidence="3">
    <location>
        <begin position="915"/>
        <end position="941"/>
    </location>
</feature>
<gene>
    <name evidence="5" type="ORF">XENTR_v90029319mg</name>
</gene>
<dbReference type="PROSITE" id="PS00028">
    <property type="entry name" value="ZINC_FINGER_C2H2_1"/>
    <property type="match status" value="1"/>
</dbReference>
<feature type="compositionally biased region" description="Low complexity" evidence="3">
    <location>
        <begin position="942"/>
        <end position="952"/>
    </location>
</feature>
<evidence type="ECO:0000256" key="1">
    <source>
        <dbReference type="PROSITE-ProRule" id="PRU00042"/>
    </source>
</evidence>
<reference evidence="5" key="2">
    <citation type="journal article" date="2010" name="Science">
        <title>The genome of the Western clawed frog Xenopus tropicalis.</title>
        <authorList>
            <person name="Hellsten U."/>
            <person name="Harland R.M."/>
            <person name="Gilchrist M.J."/>
            <person name="Hendrix D."/>
            <person name="Jurka J."/>
            <person name="Kapitonov V."/>
            <person name="Ovcharenko I."/>
            <person name="Putnam N.H."/>
            <person name="Shu S."/>
            <person name="Taher L."/>
            <person name="Blitz I.L."/>
            <person name="Blumberg B."/>
            <person name="Dichmann D.S."/>
            <person name="Dubchak I."/>
            <person name="Amaya E."/>
            <person name="Detter J.C."/>
            <person name="Fletcher R."/>
            <person name="Gerhard D.S."/>
            <person name="Goodstein D."/>
            <person name="Graves T."/>
            <person name="Grigoriev I.V."/>
            <person name="Grimwood J."/>
            <person name="Kawashima T."/>
            <person name="Lindquist E."/>
            <person name="Lucas S.M."/>
            <person name="Mead P.E."/>
            <person name="Mitros T."/>
            <person name="Ogino H."/>
            <person name="Ohta Y."/>
            <person name="Poliakov A.V."/>
            <person name="Pollet N."/>
            <person name="Robert J."/>
            <person name="Salamov A."/>
            <person name="Sater A.K."/>
            <person name="Schmutz J."/>
            <person name="Terry A."/>
            <person name="Vize P.D."/>
            <person name="Warren W.C."/>
            <person name="Wells D."/>
            <person name="Wills A."/>
            <person name="Wilson R.K."/>
            <person name="Zimmerman L.B."/>
            <person name="Zorn A.M."/>
            <person name="Grainger R."/>
            <person name="Grammer T."/>
            <person name="Khokha M.K."/>
            <person name="Richardson P.M."/>
            <person name="Rokhsar D.S."/>
        </authorList>
    </citation>
    <scope>NUCLEOTIDE SEQUENCE [LARGE SCALE GENOMIC DNA]</scope>
    <source>
        <strain evidence="5">Nigerian</strain>
    </source>
</reference>
<dbReference type="EMBL" id="KV460749">
    <property type="protein sequence ID" value="OCA15716.1"/>
    <property type="molecule type" value="Genomic_DNA"/>
</dbReference>
<evidence type="ECO:0000256" key="2">
    <source>
        <dbReference type="SAM" id="Coils"/>
    </source>
</evidence>
<feature type="compositionally biased region" description="Basic and acidic residues" evidence="3">
    <location>
        <begin position="39"/>
        <end position="51"/>
    </location>
</feature>
<protein>
    <recommendedName>
        <fullName evidence="4">C2H2-type domain-containing protein</fullName>
    </recommendedName>
</protein>
<feature type="compositionally biased region" description="Basic and acidic residues" evidence="3">
    <location>
        <begin position="1051"/>
        <end position="1069"/>
    </location>
</feature>
<dbReference type="GO" id="GO:0003676">
    <property type="term" value="F:nucleic acid binding"/>
    <property type="evidence" value="ECO:0007669"/>
    <property type="project" value="InterPro"/>
</dbReference>
<feature type="region of interest" description="Disordered" evidence="3">
    <location>
        <begin position="378"/>
        <end position="457"/>
    </location>
</feature>
<keyword evidence="1" id="KW-0863">Zinc-finger</keyword>
<feature type="region of interest" description="Disordered" evidence="3">
    <location>
        <begin position="731"/>
        <end position="764"/>
    </location>
</feature>
<evidence type="ECO:0000256" key="3">
    <source>
        <dbReference type="SAM" id="MobiDB-lite"/>
    </source>
</evidence>
<feature type="compositionally biased region" description="Low complexity" evidence="3">
    <location>
        <begin position="276"/>
        <end position="289"/>
    </location>
</feature>
<feature type="compositionally biased region" description="Basic and acidic residues" evidence="3">
    <location>
        <begin position="1153"/>
        <end position="1168"/>
    </location>
</feature>
<feature type="compositionally biased region" description="Basic and acidic residues" evidence="3">
    <location>
        <begin position="968"/>
        <end position="990"/>
    </location>
</feature>